<dbReference type="RefSeq" id="WP_146504280.1">
    <property type="nucleotide sequence ID" value="NZ_SJPG01000001.1"/>
</dbReference>
<proteinExistence type="predicted"/>
<dbReference type="EMBL" id="SJPG01000001">
    <property type="protein sequence ID" value="TWT62423.1"/>
    <property type="molecule type" value="Genomic_DNA"/>
</dbReference>
<feature type="signal peptide" evidence="1">
    <location>
        <begin position="1"/>
        <end position="22"/>
    </location>
</feature>
<dbReference type="AlphaFoldDB" id="A0A5C5XJB5"/>
<comment type="caution">
    <text evidence="2">The sequence shown here is derived from an EMBL/GenBank/DDBJ whole genome shotgun (WGS) entry which is preliminary data.</text>
</comment>
<sequence length="279" mass="31724" precursor="true">MRLKLLFAFVCLCFISIANVSADEISQVDQLSPQSTLEQALQALEKGDAATYTTYLSDDEVKFQAGYALYLNSVWEVVQNRNHHRLDPETWLVSQNLKALIKKHNRIDYDADQNSFFNPAIALNGFRQNLPKNKIGLPGVEDQVIEDQILFRPYCISLSGRLKNPAAFVVEAIQILELPTKVIRQGKPSSSGEDSLQKMVEDIQKKSWTFYERGQFAIAILPETKTTIAAPPNSNSLESQGQTTTIHKETSIEFVQEEEEWKINRLFPRDILEITLNNY</sequence>
<reference evidence="2 3" key="1">
    <citation type="submission" date="2019-02" db="EMBL/GenBank/DDBJ databases">
        <title>Deep-cultivation of Planctomycetes and their phenomic and genomic characterization uncovers novel biology.</title>
        <authorList>
            <person name="Wiegand S."/>
            <person name="Jogler M."/>
            <person name="Boedeker C."/>
            <person name="Pinto D."/>
            <person name="Vollmers J."/>
            <person name="Rivas-Marin E."/>
            <person name="Kohn T."/>
            <person name="Peeters S.H."/>
            <person name="Heuer A."/>
            <person name="Rast P."/>
            <person name="Oberbeckmann S."/>
            <person name="Bunk B."/>
            <person name="Jeske O."/>
            <person name="Meyerdierks A."/>
            <person name="Storesund J.E."/>
            <person name="Kallscheuer N."/>
            <person name="Luecker S."/>
            <person name="Lage O.M."/>
            <person name="Pohl T."/>
            <person name="Merkel B.J."/>
            <person name="Hornburger P."/>
            <person name="Mueller R.-W."/>
            <person name="Bruemmer F."/>
            <person name="Labrenz M."/>
            <person name="Spormann A.M."/>
            <person name="Op Den Camp H."/>
            <person name="Overmann J."/>
            <person name="Amann R."/>
            <person name="Jetten M.S.M."/>
            <person name="Mascher T."/>
            <person name="Medema M.H."/>
            <person name="Devos D.P."/>
            <person name="Kaster A.-K."/>
            <person name="Ovreas L."/>
            <person name="Rohde M."/>
            <person name="Galperin M.Y."/>
            <person name="Jogler C."/>
        </authorList>
    </citation>
    <scope>NUCLEOTIDE SEQUENCE [LARGE SCALE GENOMIC DNA]</scope>
    <source>
        <strain evidence="2 3">Pan54</strain>
    </source>
</reference>
<feature type="chain" id="PRO_5022826419" evidence="1">
    <location>
        <begin position="23"/>
        <end position="279"/>
    </location>
</feature>
<evidence type="ECO:0000256" key="1">
    <source>
        <dbReference type="SAM" id="SignalP"/>
    </source>
</evidence>
<protein>
    <submittedName>
        <fullName evidence="2">Uncharacterized protein</fullName>
    </submittedName>
</protein>
<keyword evidence="1" id="KW-0732">Signal</keyword>
<evidence type="ECO:0000313" key="2">
    <source>
        <dbReference type="EMBL" id="TWT62423.1"/>
    </source>
</evidence>
<evidence type="ECO:0000313" key="3">
    <source>
        <dbReference type="Proteomes" id="UP000316095"/>
    </source>
</evidence>
<keyword evidence="3" id="KW-1185">Reference proteome</keyword>
<dbReference type="Proteomes" id="UP000316095">
    <property type="component" value="Unassembled WGS sequence"/>
</dbReference>
<accession>A0A5C5XJB5</accession>
<gene>
    <name evidence="2" type="ORF">Pan54_31650</name>
</gene>
<organism evidence="2 3">
    <name type="scientific">Rubinisphaera italica</name>
    <dbReference type="NCBI Taxonomy" id="2527969"/>
    <lineage>
        <taxon>Bacteria</taxon>
        <taxon>Pseudomonadati</taxon>
        <taxon>Planctomycetota</taxon>
        <taxon>Planctomycetia</taxon>
        <taxon>Planctomycetales</taxon>
        <taxon>Planctomycetaceae</taxon>
        <taxon>Rubinisphaera</taxon>
    </lineage>
</organism>
<name>A0A5C5XJB5_9PLAN</name>